<evidence type="ECO:0000256" key="1">
    <source>
        <dbReference type="ARBA" id="ARBA00022617"/>
    </source>
</evidence>
<dbReference type="Gene3D" id="1.10.760.10">
    <property type="entry name" value="Cytochrome c-like domain"/>
    <property type="match status" value="1"/>
</dbReference>
<dbReference type="GO" id="GO:0046872">
    <property type="term" value="F:metal ion binding"/>
    <property type="evidence" value="ECO:0007669"/>
    <property type="project" value="UniProtKB-KW"/>
</dbReference>
<evidence type="ECO:0000256" key="5">
    <source>
        <dbReference type="SAM" id="SignalP"/>
    </source>
</evidence>
<evidence type="ECO:0000256" key="3">
    <source>
        <dbReference type="ARBA" id="ARBA00023004"/>
    </source>
</evidence>
<dbReference type="AlphaFoldDB" id="A0A225NMH6"/>
<sequence>MKLRRSITAIAFCLAAMPVRAGDGPVRLYAPPVLVETGVFQYVLPRFSLKTQVRVELVEDPGAAQVVLGDDGRALFRGAGATWRLARPGGGENAERFADWLRSEIGQRTLLAYAPEGTPLFDPPPETEEEVAEVVIDGDAVLGLEVSRRACARCHAVEDAGRKKGIGSTPSFSVLRAFADWEERFGAFYVLNPHPAFTRIAEVTAPFPIDRPSPIAPVDMTIEELEAVMAYVARLRPADLGAPIRAQEF</sequence>
<accession>A0A225NMH6</accession>
<dbReference type="Proteomes" id="UP000215377">
    <property type="component" value="Unassembled WGS sequence"/>
</dbReference>
<evidence type="ECO:0000256" key="2">
    <source>
        <dbReference type="ARBA" id="ARBA00022723"/>
    </source>
</evidence>
<evidence type="ECO:0000313" key="8">
    <source>
        <dbReference type="Proteomes" id="UP000215377"/>
    </source>
</evidence>
<feature type="chain" id="PRO_5012285090" description="Cytochrome c domain-containing protein" evidence="5">
    <location>
        <begin position="22"/>
        <end position="249"/>
    </location>
</feature>
<dbReference type="PROSITE" id="PS51007">
    <property type="entry name" value="CYTC"/>
    <property type="match status" value="1"/>
</dbReference>
<protein>
    <recommendedName>
        <fullName evidence="6">Cytochrome c domain-containing protein</fullName>
    </recommendedName>
</protein>
<feature type="signal peptide" evidence="5">
    <location>
        <begin position="1"/>
        <end position="21"/>
    </location>
</feature>
<dbReference type="GO" id="GO:0009055">
    <property type="term" value="F:electron transfer activity"/>
    <property type="evidence" value="ECO:0007669"/>
    <property type="project" value="InterPro"/>
</dbReference>
<dbReference type="OrthoDB" id="7365807at2"/>
<keyword evidence="2 4" id="KW-0479">Metal-binding</keyword>
<dbReference type="SUPFAM" id="SSF46626">
    <property type="entry name" value="Cytochrome c"/>
    <property type="match status" value="1"/>
</dbReference>
<reference evidence="7 8" key="1">
    <citation type="submission" date="2013-04" db="EMBL/GenBank/DDBJ databases">
        <title>Oceanicola sp. 22II1-22F33 Genome Sequencing.</title>
        <authorList>
            <person name="Lai Q."/>
            <person name="Li G."/>
            <person name="Shao Z."/>
        </authorList>
    </citation>
    <scope>NUCLEOTIDE SEQUENCE [LARGE SCALE GENOMIC DNA]</scope>
    <source>
        <strain evidence="7 8">22II1-22F33</strain>
    </source>
</reference>
<gene>
    <name evidence="7" type="ORF">ATO3_09170</name>
</gene>
<evidence type="ECO:0000259" key="6">
    <source>
        <dbReference type="PROSITE" id="PS51007"/>
    </source>
</evidence>
<keyword evidence="3 4" id="KW-0408">Iron</keyword>
<dbReference type="InterPro" id="IPR009056">
    <property type="entry name" value="Cyt_c-like_dom"/>
</dbReference>
<comment type="caution">
    <text evidence="7">The sequence shown here is derived from an EMBL/GenBank/DDBJ whole genome shotgun (WGS) entry which is preliminary data.</text>
</comment>
<organism evidence="7 8">
    <name type="scientific">Marinibacterium profundimaris</name>
    <dbReference type="NCBI Taxonomy" id="1679460"/>
    <lineage>
        <taxon>Bacteria</taxon>
        <taxon>Pseudomonadati</taxon>
        <taxon>Pseudomonadota</taxon>
        <taxon>Alphaproteobacteria</taxon>
        <taxon>Rhodobacterales</taxon>
        <taxon>Paracoccaceae</taxon>
        <taxon>Marinibacterium</taxon>
    </lineage>
</organism>
<keyword evidence="5" id="KW-0732">Signal</keyword>
<proteinExistence type="predicted"/>
<keyword evidence="8" id="KW-1185">Reference proteome</keyword>
<dbReference type="RefSeq" id="WP_088649557.1">
    <property type="nucleotide sequence ID" value="NZ_AQQR01000003.1"/>
</dbReference>
<dbReference type="GO" id="GO:0020037">
    <property type="term" value="F:heme binding"/>
    <property type="evidence" value="ECO:0007669"/>
    <property type="project" value="InterPro"/>
</dbReference>
<name>A0A225NMH6_9RHOB</name>
<feature type="domain" description="Cytochrome c" evidence="6">
    <location>
        <begin position="138"/>
        <end position="236"/>
    </location>
</feature>
<evidence type="ECO:0000256" key="4">
    <source>
        <dbReference type="PROSITE-ProRule" id="PRU00433"/>
    </source>
</evidence>
<dbReference type="InterPro" id="IPR036909">
    <property type="entry name" value="Cyt_c-like_dom_sf"/>
</dbReference>
<evidence type="ECO:0000313" key="7">
    <source>
        <dbReference type="EMBL" id="OWU74764.1"/>
    </source>
</evidence>
<dbReference type="EMBL" id="AQQR01000003">
    <property type="protein sequence ID" value="OWU74764.1"/>
    <property type="molecule type" value="Genomic_DNA"/>
</dbReference>
<keyword evidence="1 4" id="KW-0349">Heme</keyword>